<proteinExistence type="predicted"/>
<dbReference type="InterPro" id="IPR058594">
    <property type="entry name" value="PB1-like_dom_pln"/>
</dbReference>
<dbReference type="Gramene" id="AUR62001039-RA">
    <property type="protein sequence ID" value="AUR62001039-RA:cds"/>
    <property type="gene ID" value="AUR62001039"/>
</dbReference>
<reference evidence="3" key="2">
    <citation type="submission" date="2021-03" db="UniProtKB">
        <authorList>
            <consortium name="EnsemblPlants"/>
        </authorList>
    </citation>
    <scope>IDENTIFICATION</scope>
</reference>
<name>A0A803KPT3_CHEQI</name>
<dbReference type="Proteomes" id="UP000596660">
    <property type="component" value="Unplaced"/>
</dbReference>
<evidence type="ECO:0000313" key="4">
    <source>
        <dbReference type="Proteomes" id="UP000596660"/>
    </source>
</evidence>
<feature type="compositionally biased region" description="Low complexity" evidence="1">
    <location>
        <begin position="273"/>
        <end position="285"/>
    </location>
</feature>
<evidence type="ECO:0000256" key="1">
    <source>
        <dbReference type="SAM" id="MobiDB-lite"/>
    </source>
</evidence>
<evidence type="ECO:0000313" key="3">
    <source>
        <dbReference type="EnsemblPlants" id="AUR62001039-RA:cds"/>
    </source>
</evidence>
<reference evidence="3" key="1">
    <citation type="journal article" date="2017" name="Nature">
        <title>The genome of Chenopodium quinoa.</title>
        <authorList>
            <person name="Jarvis D.E."/>
            <person name="Ho Y.S."/>
            <person name="Lightfoot D.J."/>
            <person name="Schmoeckel S.M."/>
            <person name="Li B."/>
            <person name="Borm T.J.A."/>
            <person name="Ohyanagi H."/>
            <person name="Mineta K."/>
            <person name="Michell C.T."/>
            <person name="Saber N."/>
            <person name="Kharbatia N.M."/>
            <person name="Rupper R.R."/>
            <person name="Sharp A.R."/>
            <person name="Dally N."/>
            <person name="Boughton B.A."/>
            <person name="Woo Y.H."/>
            <person name="Gao G."/>
            <person name="Schijlen E.G.W.M."/>
            <person name="Guo X."/>
            <person name="Momin A.A."/>
            <person name="Negrao S."/>
            <person name="Al-Babili S."/>
            <person name="Gehring C."/>
            <person name="Roessner U."/>
            <person name="Jung C."/>
            <person name="Murphy K."/>
            <person name="Arold S.T."/>
            <person name="Gojobori T."/>
            <person name="van der Linden C.G."/>
            <person name="van Loo E.N."/>
            <person name="Jellen E.N."/>
            <person name="Maughan P.J."/>
            <person name="Tester M."/>
        </authorList>
    </citation>
    <scope>NUCLEOTIDE SEQUENCE [LARGE SCALE GENOMIC DNA]</scope>
    <source>
        <strain evidence="3">cv. PI 614886</strain>
    </source>
</reference>
<feature type="region of interest" description="Disordered" evidence="1">
    <location>
        <begin position="320"/>
        <end position="376"/>
    </location>
</feature>
<feature type="region of interest" description="Disordered" evidence="1">
    <location>
        <begin position="100"/>
        <end position="154"/>
    </location>
</feature>
<dbReference type="AlphaFoldDB" id="A0A803KPT3"/>
<feature type="compositionally biased region" description="Gly residues" evidence="1">
    <location>
        <begin position="323"/>
        <end position="332"/>
    </location>
</feature>
<sequence>MWHGGVFQQLDNGGLCYMNGKGRTFCVDPDELCSFYLVELVMKCAKYDGRIQGFLYLVPRLSMVDGLRRVTDDDSMREMIQVAEKHRGVEVYALHGENDPIPFPTELQPASSKQTLPKTVRKKKLPIKRGPPVRSSPRNKSQPLTIDEPSQKALDRSSFLKKDAPTEVIPNPPTITQSIQSTCRIKYVLKPNTTFEISQPTPSSIAAANTKNNLEWEDSRPDSPIPINDLIPDFSSDSDTADPSYNPEVDKGKGVSSQPFFGEVARGRPPKDAAVAPQPTPTAVQSTQATPSSRQQIDTTHHSLTAQPTILGRGGRTILMGRGSRGGRGRGGAAINAGRGRGSDVASSSRGASSGNRGVGRGRGSTRGRGRNQVPEGVGVFIASDGSARTSTQTNQRRTTSAMAWFQCSQESQLSTLHQPSQ</sequence>
<protein>
    <recommendedName>
        <fullName evidence="2">PB1-like domain-containing protein</fullName>
    </recommendedName>
</protein>
<feature type="region of interest" description="Disordered" evidence="1">
    <location>
        <begin position="215"/>
        <end position="306"/>
    </location>
</feature>
<feature type="domain" description="PB1-like" evidence="2">
    <location>
        <begin position="1"/>
        <end position="95"/>
    </location>
</feature>
<accession>A0A803KPT3</accession>
<dbReference type="EnsemblPlants" id="AUR62001039-RA">
    <property type="protein sequence ID" value="AUR62001039-RA:cds"/>
    <property type="gene ID" value="AUR62001039"/>
</dbReference>
<feature type="compositionally biased region" description="Polar residues" evidence="1">
    <location>
        <begin position="286"/>
        <end position="306"/>
    </location>
</feature>
<organism evidence="3 4">
    <name type="scientific">Chenopodium quinoa</name>
    <name type="common">Quinoa</name>
    <dbReference type="NCBI Taxonomy" id="63459"/>
    <lineage>
        <taxon>Eukaryota</taxon>
        <taxon>Viridiplantae</taxon>
        <taxon>Streptophyta</taxon>
        <taxon>Embryophyta</taxon>
        <taxon>Tracheophyta</taxon>
        <taxon>Spermatophyta</taxon>
        <taxon>Magnoliopsida</taxon>
        <taxon>eudicotyledons</taxon>
        <taxon>Gunneridae</taxon>
        <taxon>Pentapetalae</taxon>
        <taxon>Caryophyllales</taxon>
        <taxon>Chenopodiaceae</taxon>
        <taxon>Chenopodioideae</taxon>
        <taxon>Atripliceae</taxon>
        <taxon>Chenopodium</taxon>
    </lineage>
</organism>
<dbReference type="Pfam" id="PF26130">
    <property type="entry name" value="PB1-like"/>
    <property type="match status" value="1"/>
</dbReference>
<evidence type="ECO:0000259" key="2">
    <source>
        <dbReference type="Pfam" id="PF26130"/>
    </source>
</evidence>
<feature type="compositionally biased region" description="Polar residues" evidence="1">
    <location>
        <begin position="108"/>
        <end position="117"/>
    </location>
</feature>
<feature type="compositionally biased region" description="Low complexity" evidence="1">
    <location>
        <begin position="333"/>
        <end position="356"/>
    </location>
</feature>
<keyword evidence="4" id="KW-1185">Reference proteome</keyword>